<dbReference type="KEGG" id="hro:HELRODRAFT_146940"/>
<dbReference type="GO" id="GO:0003677">
    <property type="term" value="F:DNA binding"/>
    <property type="evidence" value="ECO:0007669"/>
    <property type="project" value="UniProtKB-UniRule"/>
</dbReference>
<dbReference type="EMBL" id="AMQM01006723">
    <property type="status" value="NOT_ANNOTATED_CDS"/>
    <property type="molecule type" value="Genomic_DNA"/>
</dbReference>
<name>T1EJV7_HELRO</name>
<dbReference type="OrthoDB" id="8191755at2759"/>
<evidence type="ECO:0000313" key="3">
    <source>
        <dbReference type="EMBL" id="ESN95621.1"/>
    </source>
</evidence>
<protein>
    <recommendedName>
        <fullName evidence="2">HTH psq-type domain-containing protein</fullName>
    </recommendedName>
</protein>
<evidence type="ECO:0000259" key="2">
    <source>
        <dbReference type="PROSITE" id="PS50960"/>
    </source>
</evidence>
<reference evidence="5" key="1">
    <citation type="submission" date="2012-12" db="EMBL/GenBank/DDBJ databases">
        <authorList>
            <person name="Hellsten U."/>
            <person name="Grimwood J."/>
            <person name="Chapman J.A."/>
            <person name="Shapiro H."/>
            <person name="Aerts A."/>
            <person name="Otillar R.P."/>
            <person name="Terry A.Y."/>
            <person name="Boore J.L."/>
            <person name="Simakov O."/>
            <person name="Marletaz F."/>
            <person name="Cho S.-J."/>
            <person name="Edsinger-Gonzales E."/>
            <person name="Havlak P."/>
            <person name="Kuo D.-H."/>
            <person name="Larsson T."/>
            <person name="Lv J."/>
            <person name="Arendt D."/>
            <person name="Savage R."/>
            <person name="Osoegawa K."/>
            <person name="de Jong P."/>
            <person name="Lindberg D.R."/>
            <person name="Seaver E.C."/>
            <person name="Weisblat D.A."/>
            <person name="Putnam N.H."/>
            <person name="Grigoriev I.V."/>
            <person name="Rokhsar D.S."/>
        </authorList>
    </citation>
    <scope>NUCLEOTIDE SEQUENCE</scope>
</reference>
<gene>
    <name evidence="4" type="primary">20196857</name>
    <name evidence="3" type="ORF">HELRODRAFT_146940</name>
</gene>
<dbReference type="HOGENOM" id="CLU_2378684_0_0_1"/>
<dbReference type="EnsemblMetazoa" id="HelroT146940">
    <property type="protein sequence ID" value="HelroP146940"/>
    <property type="gene ID" value="HelroG146940"/>
</dbReference>
<dbReference type="CTD" id="20196857"/>
<evidence type="ECO:0000313" key="4">
    <source>
        <dbReference type="EnsemblMetazoa" id="HelroP146940"/>
    </source>
</evidence>
<reference evidence="3 5" key="2">
    <citation type="journal article" date="2013" name="Nature">
        <title>Insights into bilaterian evolution from three spiralian genomes.</title>
        <authorList>
            <person name="Simakov O."/>
            <person name="Marletaz F."/>
            <person name="Cho S.J."/>
            <person name="Edsinger-Gonzales E."/>
            <person name="Havlak P."/>
            <person name="Hellsten U."/>
            <person name="Kuo D.H."/>
            <person name="Larsson T."/>
            <person name="Lv J."/>
            <person name="Arendt D."/>
            <person name="Savage R."/>
            <person name="Osoegawa K."/>
            <person name="de Jong P."/>
            <person name="Grimwood J."/>
            <person name="Chapman J.A."/>
            <person name="Shapiro H."/>
            <person name="Aerts A."/>
            <person name="Otillar R.P."/>
            <person name="Terry A.Y."/>
            <person name="Boore J.L."/>
            <person name="Grigoriev I.V."/>
            <person name="Lindberg D.R."/>
            <person name="Seaver E.C."/>
            <person name="Weisblat D.A."/>
            <person name="Putnam N.H."/>
            <person name="Rokhsar D.S."/>
        </authorList>
    </citation>
    <scope>NUCLEOTIDE SEQUENCE</scope>
</reference>
<dbReference type="Proteomes" id="UP000015101">
    <property type="component" value="Unassembled WGS sequence"/>
</dbReference>
<sequence length="95" mass="10671">AKRVCGKWTSEDLERALSAVHRGDMRLSESARVYGLPKSTLSRHLTGKNKVATGDVKFHGHACIFTPELETEIVEHCLTLESMYFGLRVDDLLKL</sequence>
<dbReference type="Pfam" id="PF05225">
    <property type="entry name" value="HTH_psq"/>
    <property type="match status" value="1"/>
</dbReference>
<dbReference type="GO" id="GO:0005634">
    <property type="term" value="C:nucleus"/>
    <property type="evidence" value="ECO:0007669"/>
    <property type="project" value="UniProtKB-SubCell"/>
</dbReference>
<evidence type="ECO:0000313" key="5">
    <source>
        <dbReference type="Proteomes" id="UP000015101"/>
    </source>
</evidence>
<comment type="subcellular location">
    <subcellularLocation>
        <location evidence="1">Nucleus</location>
    </subcellularLocation>
</comment>
<dbReference type="InterPro" id="IPR007889">
    <property type="entry name" value="HTH_Psq"/>
</dbReference>
<keyword evidence="5" id="KW-1185">Reference proteome</keyword>
<dbReference type="InParanoid" id="T1EJV7"/>
<dbReference type="Gene3D" id="1.10.10.60">
    <property type="entry name" value="Homeodomain-like"/>
    <property type="match status" value="1"/>
</dbReference>
<proteinExistence type="predicted"/>
<dbReference type="PROSITE" id="PS50960">
    <property type="entry name" value="HTH_PSQ"/>
    <property type="match status" value="1"/>
</dbReference>
<evidence type="ECO:0000256" key="1">
    <source>
        <dbReference type="PROSITE-ProRule" id="PRU00320"/>
    </source>
</evidence>
<dbReference type="OMA" id="GHACIFT"/>
<dbReference type="InterPro" id="IPR009057">
    <property type="entry name" value="Homeodomain-like_sf"/>
</dbReference>
<keyword evidence="1" id="KW-0539">Nucleus</keyword>
<dbReference type="EMBL" id="KB097510">
    <property type="protein sequence ID" value="ESN95621.1"/>
    <property type="molecule type" value="Genomic_DNA"/>
</dbReference>
<reference evidence="4" key="3">
    <citation type="submission" date="2015-06" db="UniProtKB">
        <authorList>
            <consortium name="EnsemblMetazoa"/>
        </authorList>
    </citation>
    <scope>IDENTIFICATION</scope>
</reference>
<accession>T1EJV7</accession>
<dbReference type="SUPFAM" id="SSF46689">
    <property type="entry name" value="Homeodomain-like"/>
    <property type="match status" value="1"/>
</dbReference>
<keyword evidence="1" id="KW-0238">DNA-binding</keyword>
<dbReference type="GeneID" id="20196857"/>
<dbReference type="RefSeq" id="XP_009026196.1">
    <property type="nucleotide sequence ID" value="XM_009027948.1"/>
</dbReference>
<feature type="DNA-binding region" description="H-T-H motif" evidence="1">
    <location>
        <begin position="27"/>
        <end position="47"/>
    </location>
</feature>
<organism evidence="4 5">
    <name type="scientific">Helobdella robusta</name>
    <name type="common">Californian leech</name>
    <dbReference type="NCBI Taxonomy" id="6412"/>
    <lineage>
        <taxon>Eukaryota</taxon>
        <taxon>Metazoa</taxon>
        <taxon>Spiralia</taxon>
        <taxon>Lophotrochozoa</taxon>
        <taxon>Annelida</taxon>
        <taxon>Clitellata</taxon>
        <taxon>Hirudinea</taxon>
        <taxon>Rhynchobdellida</taxon>
        <taxon>Glossiphoniidae</taxon>
        <taxon>Helobdella</taxon>
    </lineage>
</organism>
<dbReference type="AlphaFoldDB" id="T1EJV7"/>
<feature type="domain" description="HTH psq-type" evidence="2">
    <location>
        <begin position="1"/>
        <end position="51"/>
    </location>
</feature>